<dbReference type="AlphaFoldDB" id="A0A7R9LL18"/>
<dbReference type="Proteomes" id="UP000728032">
    <property type="component" value="Unassembled WGS sequence"/>
</dbReference>
<keyword evidence="2" id="KW-1185">Reference proteome</keyword>
<protein>
    <recommendedName>
        <fullName evidence="3">F-box/LRR-repeat protein</fullName>
    </recommendedName>
</protein>
<dbReference type="SUPFAM" id="SSF52047">
    <property type="entry name" value="RNI-like"/>
    <property type="match status" value="1"/>
</dbReference>
<proteinExistence type="predicted"/>
<dbReference type="EMBL" id="OC916033">
    <property type="protein sequence ID" value="CAD7642890.1"/>
    <property type="molecule type" value="Genomic_DNA"/>
</dbReference>
<dbReference type="InterPro" id="IPR032675">
    <property type="entry name" value="LRR_dom_sf"/>
</dbReference>
<organism evidence="1">
    <name type="scientific">Oppiella nova</name>
    <dbReference type="NCBI Taxonomy" id="334625"/>
    <lineage>
        <taxon>Eukaryota</taxon>
        <taxon>Metazoa</taxon>
        <taxon>Ecdysozoa</taxon>
        <taxon>Arthropoda</taxon>
        <taxon>Chelicerata</taxon>
        <taxon>Arachnida</taxon>
        <taxon>Acari</taxon>
        <taxon>Acariformes</taxon>
        <taxon>Sarcoptiformes</taxon>
        <taxon>Oribatida</taxon>
        <taxon>Brachypylina</taxon>
        <taxon>Oppioidea</taxon>
        <taxon>Oppiidae</taxon>
        <taxon>Oppiella</taxon>
    </lineage>
</organism>
<dbReference type="PANTHER" id="PTHR20933">
    <property type="entry name" value="F-BOX ONLY PROTEIN 33"/>
    <property type="match status" value="1"/>
</dbReference>
<reference evidence="1" key="1">
    <citation type="submission" date="2020-11" db="EMBL/GenBank/DDBJ databases">
        <authorList>
            <person name="Tran Van P."/>
        </authorList>
    </citation>
    <scope>NUCLEOTIDE SEQUENCE</scope>
</reference>
<gene>
    <name evidence="1" type="ORF">ONB1V03_LOCUS3833</name>
</gene>
<name>A0A7R9LL18_9ACAR</name>
<dbReference type="OrthoDB" id="3219396at2759"/>
<dbReference type="EMBL" id="CAJPVJ010001208">
    <property type="protein sequence ID" value="CAG2164277.1"/>
    <property type="molecule type" value="Genomic_DNA"/>
</dbReference>
<dbReference type="PANTHER" id="PTHR20933:SF4">
    <property type="entry name" value="F-BOX INVOLVED IN POLYQ PATHOGENESIS, ISOFORM A"/>
    <property type="match status" value="1"/>
</dbReference>
<dbReference type="GO" id="GO:0031398">
    <property type="term" value="P:positive regulation of protein ubiquitination"/>
    <property type="evidence" value="ECO:0007669"/>
    <property type="project" value="TreeGrafter"/>
</dbReference>
<dbReference type="Gene3D" id="3.80.10.10">
    <property type="entry name" value="Ribonuclease Inhibitor"/>
    <property type="match status" value="2"/>
</dbReference>
<sequence length="472" mass="54481">MISCDSKLWTHVSLRPDVSGLHVTSMESLLALISIRFGPSLRYIELPIELITHTVLHELANKCPNLTNMLLDFSTAMQLHDFNDLHSFPTKLRTMCICLSEVIFMEGFMRKIYNFINGLEVLHLVGTYEKAVEEEEEEIYEVVNIHKLKSAVPNLRVVNLFGINFVDDSHVDSLSSNCIQLECLALNFCTKFTGSTLKLLFHRCKRLRCLLMQHTSNSFHMFYPFINQYFKTDLQSDHMMSVEWEKTNIQELDITATELSTDCLIDVLCRIPSIRYLSAGQQDCFTDLVLYEFMEKGNTKSLISLDLDRNENVSEEVLLKFLKIQAPMLRGLQLSGLPHLTESFWTTVLPWLKNIKVLVMGMPEGCCQKIHQKIHIDSLIDSIANNCGQIERIEGRWDSETLRFSDRSSKAVDAIRMKCLRLRCLCLSDGKYFEMVKSNFERADRATVVRSTTNCRVTLVYLLYNYKDLIFN</sequence>
<evidence type="ECO:0000313" key="1">
    <source>
        <dbReference type="EMBL" id="CAD7642890.1"/>
    </source>
</evidence>
<evidence type="ECO:0000313" key="2">
    <source>
        <dbReference type="Proteomes" id="UP000728032"/>
    </source>
</evidence>
<accession>A0A7R9LL18</accession>
<evidence type="ECO:0008006" key="3">
    <source>
        <dbReference type="Google" id="ProtNLM"/>
    </source>
</evidence>